<keyword evidence="5" id="KW-1185">Reference proteome</keyword>
<evidence type="ECO:0000313" key="5">
    <source>
        <dbReference type="Proteomes" id="UP001481677"/>
    </source>
</evidence>
<dbReference type="EMBL" id="VOQS01000003">
    <property type="protein sequence ID" value="TXC82245.1"/>
    <property type="molecule type" value="Genomic_DNA"/>
</dbReference>
<dbReference type="Proteomes" id="UP000321776">
    <property type="component" value="Unassembled WGS sequence"/>
</dbReference>
<proteinExistence type="predicted"/>
<dbReference type="EMBL" id="JAZHGA010000019">
    <property type="protein sequence ID" value="MEM5342785.1"/>
    <property type="molecule type" value="Genomic_DNA"/>
</dbReference>
<reference evidence="3" key="2">
    <citation type="submission" date="2019-08" db="EMBL/GenBank/DDBJ databases">
        <authorList>
            <person name="Im W.-T."/>
        </authorList>
    </citation>
    <scope>NUCLEOTIDE SEQUENCE</scope>
    <source>
        <strain evidence="3">NF 2-5-3</strain>
    </source>
</reference>
<evidence type="ECO:0000313" key="3">
    <source>
        <dbReference type="EMBL" id="TXC84778.1"/>
    </source>
</evidence>
<dbReference type="EMBL" id="VOQS01000003">
    <property type="protein sequence ID" value="TXC84778.1"/>
    <property type="molecule type" value="Genomic_DNA"/>
</dbReference>
<reference evidence="3 4" key="1">
    <citation type="journal article" date="2018" name="Int. J. Syst. Evol. Microbiol.">
        <title>Paraburkholderia azotifigens sp. nov., a nitrogen-fixing bacterium isolated from paddy soil.</title>
        <authorList>
            <person name="Choi G.M."/>
            <person name="Im W.T."/>
        </authorList>
    </citation>
    <scope>NUCLEOTIDE SEQUENCE [LARGE SCALE GENOMIC DNA]</scope>
    <source>
        <strain evidence="3 4">NF 2-5-3</strain>
    </source>
</reference>
<evidence type="ECO:0000313" key="4">
    <source>
        <dbReference type="Proteomes" id="UP000321776"/>
    </source>
</evidence>
<dbReference type="Proteomes" id="UP001481677">
    <property type="component" value="Unassembled WGS sequence"/>
</dbReference>
<evidence type="ECO:0000313" key="2">
    <source>
        <dbReference type="EMBL" id="TXC82245.1"/>
    </source>
</evidence>
<name>A0A5C6VNN0_9BURK</name>
<accession>A0A5C6VNN0</accession>
<organism evidence="3 4">
    <name type="scientific">Paraburkholderia azotifigens</name>
    <dbReference type="NCBI Taxonomy" id="2057004"/>
    <lineage>
        <taxon>Bacteria</taxon>
        <taxon>Pseudomonadati</taxon>
        <taxon>Pseudomonadota</taxon>
        <taxon>Betaproteobacteria</taxon>
        <taxon>Burkholderiales</taxon>
        <taxon>Burkholderiaceae</taxon>
        <taxon>Paraburkholderia</taxon>
    </lineage>
</organism>
<dbReference type="AlphaFoldDB" id="A0A5C6VNN0"/>
<sequence>MTIPMLTTHRGYRLQASAAVGDDGMHAADLTIEKPGLPPRIFNALDFFYDGEQALKYATAWGRIWVDMKG</sequence>
<gene>
    <name evidence="2" type="ORF">FRZ40_17260</name>
    <name evidence="3" type="ORF">FRZ40_31685</name>
    <name evidence="1" type="ORF">V4C56_24585</name>
</gene>
<comment type="caution">
    <text evidence="3">The sequence shown here is derived from an EMBL/GenBank/DDBJ whole genome shotgun (WGS) entry which is preliminary data.</text>
</comment>
<protein>
    <submittedName>
        <fullName evidence="3">Uncharacterized protein</fullName>
    </submittedName>
</protein>
<evidence type="ECO:0000313" key="1">
    <source>
        <dbReference type="EMBL" id="MEM5342785.1"/>
    </source>
</evidence>
<reference evidence="1 5" key="3">
    <citation type="submission" date="2024-01" db="EMBL/GenBank/DDBJ databases">
        <title>The diversity of rhizobia nodulating Mimosa spp. in eleven states of Brazil covering several biomes is determined by host plant, location, and edaphic factors.</title>
        <authorList>
            <person name="Rouws L."/>
            <person name="Barauna A."/>
            <person name="Beukes C."/>
            <person name="De Faria S.M."/>
            <person name="Gross E."/>
            <person name="Dos Reis Junior F.B."/>
            <person name="Simon M."/>
            <person name="Maluk M."/>
            <person name="Odee D.W."/>
            <person name="Kenicer G."/>
            <person name="Young J.P.W."/>
            <person name="Reis V.M."/>
            <person name="Zilli J."/>
            <person name="James E.K."/>
        </authorList>
    </citation>
    <scope>NUCLEOTIDE SEQUENCE [LARGE SCALE GENOMIC DNA]</scope>
    <source>
        <strain evidence="1 5">JPY530</strain>
    </source>
</reference>